<gene>
    <name evidence="13" type="ORF">LCGC14_1221160</name>
</gene>
<evidence type="ECO:0000256" key="10">
    <source>
        <dbReference type="ARBA" id="ARBA00023014"/>
    </source>
</evidence>
<protein>
    <recommendedName>
        <fullName evidence="4">Type-4 uracil-DNA glycosylase</fullName>
        <ecNumber evidence="3">3.2.2.27</ecNumber>
    </recommendedName>
</protein>
<dbReference type="InterPro" id="IPR005122">
    <property type="entry name" value="Uracil-DNA_glycosylase-like"/>
</dbReference>
<dbReference type="CDD" id="cd10030">
    <property type="entry name" value="UDG-F4_TTUDGA_SPO1dp_like"/>
    <property type="match status" value="1"/>
</dbReference>
<keyword evidence="10" id="KW-0411">Iron-sulfur</keyword>
<evidence type="ECO:0000256" key="2">
    <source>
        <dbReference type="ARBA" id="ARBA00006521"/>
    </source>
</evidence>
<dbReference type="EMBL" id="LAZR01006431">
    <property type="protein sequence ID" value="KKM92159.1"/>
    <property type="molecule type" value="Genomic_DNA"/>
</dbReference>
<dbReference type="SMART" id="SM00987">
    <property type="entry name" value="UreE_C"/>
    <property type="match status" value="1"/>
</dbReference>
<comment type="catalytic activity">
    <reaction evidence="1">
        <text>Hydrolyzes single-stranded DNA or mismatched double-stranded DNA and polynucleotides, releasing free uracil.</text>
        <dbReference type="EC" id="3.2.2.27"/>
    </reaction>
</comment>
<keyword evidence="7" id="KW-0227">DNA damage</keyword>
<dbReference type="SUPFAM" id="SSF52141">
    <property type="entry name" value="Uracil-DNA glycosylase-like"/>
    <property type="match status" value="1"/>
</dbReference>
<keyword evidence="11" id="KW-0234">DNA repair</keyword>
<keyword evidence="8" id="KW-0378">Hydrolase</keyword>
<accession>A0A0F9LB61</accession>
<comment type="caution">
    <text evidence="13">The sequence shown here is derived from an EMBL/GenBank/DDBJ whole genome shotgun (WGS) entry which is preliminary data.</text>
</comment>
<dbReference type="InterPro" id="IPR051536">
    <property type="entry name" value="UDG_Type-4/5"/>
</dbReference>
<feature type="non-terminal residue" evidence="13">
    <location>
        <position position="1"/>
    </location>
</feature>
<evidence type="ECO:0000259" key="12">
    <source>
        <dbReference type="SMART" id="SM00986"/>
    </source>
</evidence>
<evidence type="ECO:0000256" key="11">
    <source>
        <dbReference type="ARBA" id="ARBA00023204"/>
    </source>
</evidence>
<proteinExistence type="inferred from homology"/>
<evidence type="ECO:0000313" key="13">
    <source>
        <dbReference type="EMBL" id="KKM92159.1"/>
    </source>
</evidence>
<dbReference type="InterPro" id="IPR036895">
    <property type="entry name" value="Uracil-DNA_glycosylase-like_sf"/>
</dbReference>
<dbReference type="NCBIfam" id="TIGR00758">
    <property type="entry name" value="UDG_fam4"/>
    <property type="match status" value="1"/>
</dbReference>
<dbReference type="SMART" id="SM00986">
    <property type="entry name" value="UDG"/>
    <property type="match status" value="1"/>
</dbReference>
<name>A0A0F9LB61_9ZZZZ</name>
<evidence type="ECO:0000256" key="1">
    <source>
        <dbReference type="ARBA" id="ARBA00001400"/>
    </source>
</evidence>
<reference evidence="13" key="1">
    <citation type="journal article" date="2015" name="Nature">
        <title>Complex archaea that bridge the gap between prokaryotes and eukaryotes.</title>
        <authorList>
            <person name="Spang A."/>
            <person name="Saw J.H."/>
            <person name="Jorgensen S.L."/>
            <person name="Zaremba-Niedzwiedzka K."/>
            <person name="Martijn J."/>
            <person name="Lind A.E."/>
            <person name="van Eijk R."/>
            <person name="Schleper C."/>
            <person name="Guy L."/>
            <person name="Ettema T.J."/>
        </authorList>
    </citation>
    <scope>NUCLEOTIDE SEQUENCE</scope>
</reference>
<comment type="similarity">
    <text evidence="2">Belongs to the uracil-DNA glycosylase (UDG) superfamily. Type 4 (UDGa) family.</text>
</comment>
<dbReference type="Pfam" id="PF03167">
    <property type="entry name" value="UDG"/>
    <property type="match status" value="1"/>
</dbReference>
<dbReference type="Gene3D" id="3.40.470.10">
    <property type="entry name" value="Uracil-DNA glycosylase-like domain"/>
    <property type="match status" value="1"/>
</dbReference>
<keyword evidence="5" id="KW-0004">4Fe-4S</keyword>
<dbReference type="EC" id="3.2.2.27" evidence="3"/>
<evidence type="ECO:0000256" key="3">
    <source>
        <dbReference type="ARBA" id="ARBA00012030"/>
    </source>
</evidence>
<keyword evidence="6" id="KW-0479">Metal-binding</keyword>
<dbReference type="PANTHER" id="PTHR33693">
    <property type="entry name" value="TYPE-5 URACIL-DNA GLYCOSYLASE"/>
    <property type="match status" value="1"/>
</dbReference>
<evidence type="ECO:0000256" key="6">
    <source>
        <dbReference type="ARBA" id="ARBA00022723"/>
    </source>
</evidence>
<dbReference type="PANTHER" id="PTHR33693:SF1">
    <property type="entry name" value="TYPE-4 URACIL-DNA GLYCOSYLASE"/>
    <property type="match status" value="1"/>
</dbReference>
<dbReference type="AlphaFoldDB" id="A0A0F9LB61"/>
<keyword evidence="9" id="KW-0408">Iron</keyword>
<evidence type="ECO:0000256" key="4">
    <source>
        <dbReference type="ARBA" id="ARBA00019403"/>
    </source>
</evidence>
<sequence length="195" mass="21815">YNEQIKDCTRCQLYKSATNLVFGEGSETADLMFIGEAPGRNEDQQGRPFVGAAGQLLNDLLKEIGLKREDVYIGNIIKHRPPNNRDPQPDEIEACKPYLMKQIELIKPKIIATLGAHATRTMLEDKVSIGQVHGQIFENKKGLTIIPIYHPAAVLYNRSMFDVLKKDFASLKALLDKSKAEQPKGADKYDQGALF</sequence>
<evidence type="ECO:0000256" key="5">
    <source>
        <dbReference type="ARBA" id="ARBA00022485"/>
    </source>
</evidence>
<dbReference type="GO" id="GO:0051539">
    <property type="term" value="F:4 iron, 4 sulfur cluster binding"/>
    <property type="evidence" value="ECO:0007669"/>
    <property type="project" value="UniProtKB-KW"/>
</dbReference>
<dbReference type="GO" id="GO:0004844">
    <property type="term" value="F:uracil DNA N-glycosylase activity"/>
    <property type="evidence" value="ECO:0007669"/>
    <property type="project" value="UniProtKB-EC"/>
</dbReference>
<organism evidence="13">
    <name type="scientific">marine sediment metagenome</name>
    <dbReference type="NCBI Taxonomy" id="412755"/>
    <lineage>
        <taxon>unclassified sequences</taxon>
        <taxon>metagenomes</taxon>
        <taxon>ecological metagenomes</taxon>
    </lineage>
</organism>
<evidence type="ECO:0000256" key="8">
    <source>
        <dbReference type="ARBA" id="ARBA00022801"/>
    </source>
</evidence>
<dbReference type="InterPro" id="IPR005273">
    <property type="entry name" value="Ura-DNA_glyco_family4"/>
</dbReference>
<evidence type="ECO:0000256" key="7">
    <source>
        <dbReference type="ARBA" id="ARBA00022763"/>
    </source>
</evidence>
<evidence type="ECO:0000256" key="9">
    <source>
        <dbReference type="ARBA" id="ARBA00023004"/>
    </source>
</evidence>
<dbReference type="GO" id="GO:0006281">
    <property type="term" value="P:DNA repair"/>
    <property type="evidence" value="ECO:0007669"/>
    <property type="project" value="UniProtKB-KW"/>
</dbReference>
<dbReference type="GO" id="GO:0046872">
    <property type="term" value="F:metal ion binding"/>
    <property type="evidence" value="ECO:0007669"/>
    <property type="project" value="UniProtKB-KW"/>
</dbReference>
<feature type="domain" description="Uracil-DNA glycosylase-like" evidence="12">
    <location>
        <begin position="22"/>
        <end position="172"/>
    </location>
</feature>